<evidence type="ECO:0000313" key="2">
    <source>
        <dbReference type="Proteomes" id="UP001163046"/>
    </source>
</evidence>
<evidence type="ECO:0000313" key="1">
    <source>
        <dbReference type="EMBL" id="KAJ7340144.1"/>
    </source>
</evidence>
<dbReference type="SUPFAM" id="SSF56399">
    <property type="entry name" value="ADP-ribosylation"/>
    <property type="match status" value="1"/>
</dbReference>
<comment type="caution">
    <text evidence="1">The sequence shown here is derived from an EMBL/GenBank/DDBJ whole genome shotgun (WGS) entry which is preliminary data.</text>
</comment>
<dbReference type="EMBL" id="MU827778">
    <property type="protein sequence ID" value="KAJ7340144.1"/>
    <property type="molecule type" value="Genomic_DNA"/>
</dbReference>
<evidence type="ECO:0008006" key="3">
    <source>
        <dbReference type="Google" id="ProtNLM"/>
    </source>
</evidence>
<gene>
    <name evidence="1" type="ORF">OS493_002871</name>
</gene>
<organism evidence="1 2">
    <name type="scientific">Desmophyllum pertusum</name>
    <dbReference type="NCBI Taxonomy" id="174260"/>
    <lineage>
        <taxon>Eukaryota</taxon>
        <taxon>Metazoa</taxon>
        <taxon>Cnidaria</taxon>
        <taxon>Anthozoa</taxon>
        <taxon>Hexacorallia</taxon>
        <taxon>Scleractinia</taxon>
        <taxon>Caryophylliina</taxon>
        <taxon>Caryophylliidae</taxon>
        <taxon>Desmophyllum</taxon>
    </lineage>
</organism>
<proteinExistence type="predicted"/>
<dbReference type="Proteomes" id="UP001163046">
    <property type="component" value="Unassembled WGS sequence"/>
</dbReference>
<reference evidence="1" key="1">
    <citation type="submission" date="2023-01" db="EMBL/GenBank/DDBJ databases">
        <title>Genome assembly of the deep-sea coral Lophelia pertusa.</title>
        <authorList>
            <person name="Herrera S."/>
            <person name="Cordes E."/>
        </authorList>
    </citation>
    <scope>NUCLEOTIDE SEQUENCE</scope>
    <source>
        <strain evidence="1">USNM1676648</strain>
        <tissue evidence="1">Polyp</tissue>
    </source>
</reference>
<sequence length="257" mass="29157">MTEEDVVRFYCHTVQLCALLVLGLKLDGLEEMPTDEHRHHRTLGDWIEILLENNCESVNSADNAILTKELLVSIGFDPQSPAIETILARSFATSAQHHIEACEWAQIFIKDEFKYNPLLSPAIANKFPLKSDSSNMWFPLSSIAEGERYEDINPVNIMNLATKESDTSRNIHSVLRGFQDERNIVLFHGTDHQSAKNILDRGIYLCAGRQKRDFSCGKGFYLTNSLDEALNWAKSTTAKPAIVTFQVNREYFMMLAN</sequence>
<protein>
    <recommendedName>
        <fullName evidence="3">PARP catalytic domain-containing protein</fullName>
    </recommendedName>
</protein>
<name>A0A9W9YG54_9CNID</name>
<dbReference type="Gene3D" id="3.90.175.10">
    <property type="entry name" value="Diphtheria Toxin, domain 1"/>
    <property type="match status" value="1"/>
</dbReference>
<keyword evidence="2" id="KW-1185">Reference proteome</keyword>
<accession>A0A9W9YG54</accession>
<dbReference type="AlphaFoldDB" id="A0A9W9YG54"/>
<dbReference type="OrthoDB" id="5947100at2759"/>